<keyword evidence="6 8" id="KW-0472">Membrane</keyword>
<dbReference type="SUPFAM" id="SSF48317">
    <property type="entry name" value="Acid phosphatase/Vanadium-dependent haloperoxidase"/>
    <property type="match status" value="1"/>
</dbReference>
<proteinExistence type="predicted"/>
<dbReference type="GO" id="GO:0005789">
    <property type="term" value="C:endoplasmic reticulum membrane"/>
    <property type="evidence" value="ECO:0007669"/>
    <property type="project" value="UniProtKB-SubCell"/>
</dbReference>
<evidence type="ECO:0000256" key="8">
    <source>
        <dbReference type="SAM" id="Phobius"/>
    </source>
</evidence>
<sequence>MDKKICRQPMSAVSSQSVPGQQLCGRPQPTAVHRRRVSAVTGRRLASRTLPLIFERIETTGKDCVMRDLLKHGLSLGETLNSPFLVERIQNYYGVRRLPVVKNGHRCGESSNGDVKRCAAGASVPCRVERRLWYHVFRFGSLLGYEAFYATFFPFLLWNWDAVVCRRVLLVWAPVMFCGGLAKDVLRWPRPASPPVVQFDRAYAAEFGMPSTHAMTGASVPFALLLFTQQRYT</sequence>
<dbReference type="Proteomes" id="UP000821853">
    <property type="component" value="Chromosome 8"/>
</dbReference>
<gene>
    <name evidence="9" type="ORF">HPB48_022535</name>
</gene>
<name>A0A9J6GYN3_HAELO</name>
<dbReference type="PANTHER" id="PTHR14969:SF28">
    <property type="entry name" value="DIHYDROSPHINGOSINE 1-PHOSPHATE PHOSPHATASE LCB3-RELATED"/>
    <property type="match status" value="1"/>
</dbReference>
<dbReference type="VEuPathDB" id="VectorBase:HLOH_062360"/>
<keyword evidence="5 8" id="KW-1133">Transmembrane helix</keyword>
<comment type="caution">
    <text evidence="9">The sequence shown here is derived from an EMBL/GenBank/DDBJ whole genome shotgun (WGS) entry which is preliminary data.</text>
</comment>
<reference evidence="9 10" key="1">
    <citation type="journal article" date="2020" name="Cell">
        <title>Large-Scale Comparative Analyses of Tick Genomes Elucidate Their Genetic Diversity and Vector Capacities.</title>
        <authorList>
            <consortium name="Tick Genome and Microbiome Consortium (TIGMIC)"/>
            <person name="Jia N."/>
            <person name="Wang J."/>
            <person name="Shi W."/>
            <person name="Du L."/>
            <person name="Sun Y."/>
            <person name="Zhan W."/>
            <person name="Jiang J.F."/>
            <person name="Wang Q."/>
            <person name="Zhang B."/>
            <person name="Ji P."/>
            <person name="Bell-Sakyi L."/>
            <person name="Cui X.M."/>
            <person name="Yuan T.T."/>
            <person name="Jiang B.G."/>
            <person name="Yang W.F."/>
            <person name="Lam T.T."/>
            <person name="Chang Q.C."/>
            <person name="Ding S.J."/>
            <person name="Wang X.J."/>
            <person name="Zhu J.G."/>
            <person name="Ruan X.D."/>
            <person name="Zhao L."/>
            <person name="Wei J.T."/>
            <person name="Ye R.Z."/>
            <person name="Que T.C."/>
            <person name="Du C.H."/>
            <person name="Zhou Y.H."/>
            <person name="Cheng J.X."/>
            <person name="Dai P.F."/>
            <person name="Guo W.B."/>
            <person name="Han X.H."/>
            <person name="Huang E.J."/>
            <person name="Li L.F."/>
            <person name="Wei W."/>
            <person name="Gao Y.C."/>
            <person name="Liu J.Z."/>
            <person name="Shao H.Z."/>
            <person name="Wang X."/>
            <person name="Wang C.C."/>
            <person name="Yang T.C."/>
            <person name="Huo Q.B."/>
            <person name="Li W."/>
            <person name="Chen H.Y."/>
            <person name="Chen S.E."/>
            <person name="Zhou L.G."/>
            <person name="Ni X.B."/>
            <person name="Tian J.H."/>
            <person name="Sheng Y."/>
            <person name="Liu T."/>
            <person name="Pan Y.S."/>
            <person name="Xia L.Y."/>
            <person name="Li J."/>
            <person name="Zhao F."/>
            <person name="Cao W.C."/>
        </authorList>
    </citation>
    <scope>NUCLEOTIDE SEQUENCE [LARGE SCALE GENOMIC DNA]</scope>
    <source>
        <strain evidence="9">HaeL-2018</strain>
    </source>
</reference>
<feature type="region of interest" description="Disordered" evidence="7">
    <location>
        <begin position="1"/>
        <end position="27"/>
    </location>
</feature>
<evidence type="ECO:0000256" key="3">
    <source>
        <dbReference type="ARBA" id="ARBA00022801"/>
    </source>
</evidence>
<evidence type="ECO:0000256" key="4">
    <source>
        <dbReference type="ARBA" id="ARBA00022824"/>
    </source>
</evidence>
<evidence type="ECO:0000256" key="7">
    <source>
        <dbReference type="SAM" id="MobiDB-lite"/>
    </source>
</evidence>
<evidence type="ECO:0000313" key="9">
    <source>
        <dbReference type="EMBL" id="KAH9379535.1"/>
    </source>
</evidence>
<accession>A0A9J6GYN3</accession>
<dbReference type="OMA" id="MPQHICT"/>
<keyword evidence="4" id="KW-0256">Endoplasmic reticulum</keyword>
<dbReference type="GO" id="GO:0042392">
    <property type="term" value="F:sphingosine-1-phosphate phosphatase activity"/>
    <property type="evidence" value="ECO:0007669"/>
    <property type="project" value="TreeGrafter"/>
</dbReference>
<dbReference type="EMBL" id="JABSTR010000010">
    <property type="protein sequence ID" value="KAH9379535.1"/>
    <property type="molecule type" value="Genomic_DNA"/>
</dbReference>
<keyword evidence="10" id="KW-1185">Reference proteome</keyword>
<organism evidence="9 10">
    <name type="scientific">Haemaphysalis longicornis</name>
    <name type="common">Bush tick</name>
    <dbReference type="NCBI Taxonomy" id="44386"/>
    <lineage>
        <taxon>Eukaryota</taxon>
        <taxon>Metazoa</taxon>
        <taxon>Ecdysozoa</taxon>
        <taxon>Arthropoda</taxon>
        <taxon>Chelicerata</taxon>
        <taxon>Arachnida</taxon>
        <taxon>Acari</taxon>
        <taxon>Parasitiformes</taxon>
        <taxon>Ixodida</taxon>
        <taxon>Ixodoidea</taxon>
        <taxon>Ixodidae</taxon>
        <taxon>Haemaphysalinae</taxon>
        <taxon>Haemaphysalis</taxon>
    </lineage>
</organism>
<evidence type="ECO:0000256" key="6">
    <source>
        <dbReference type="ARBA" id="ARBA00023136"/>
    </source>
</evidence>
<feature type="transmembrane region" description="Helical" evidence="8">
    <location>
        <begin position="136"/>
        <end position="157"/>
    </location>
</feature>
<evidence type="ECO:0000313" key="10">
    <source>
        <dbReference type="Proteomes" id="UP000821853"/>
    </source>
</evidence>
<dbReference type="InterPro" id="IPR036938">
    <property type="entry name" value="PAP2/HPO_sf"/>
</dbReference>
<evidence type="ECO:0000256" key="5">
    <source>
        <dbReference type="ARBA" id="ARBA00022989"/>
    </source>
</evidence>
<evidence type="ECO:0000256" key="1">
    <source>
        <dbReference type="ARBA" id="ARBA00004477"/>
    </source>
</evidence>
<evidence type="ECO:0008006" key="11">
    <source>
        <dbReference type="Google" id="ProtNLM"/>
    </source>
</evidence>
<evidence type="ECO:0000256" key="2">
    <source>
        <dbReference type="ARBA" id="ARBA00022692"/>
    </source>
</evidence>
<keyword evidence="3" id="KW-0378">Hydrolase</keyword>
<dbReference type="OrthoDB" id="301434at2759"/>
<protein>
    <recommendedName>
        <fullName evidence="11">Sphingosine-1-phosphate phosphatase 2</fullName>
    </recommendedName>
</protein>
<feature type="compositionally biased region" description="Polar residues" evidence="7">
    <location>
        <begin position="11"/>
        <end position="20"/>
    </location>
</feature>
<keyword evidence="2 8" id="KW-0812">Transmembrane</keyword>
<comment type="subcellular location">
    <subcellularLocation>
        <location evidence="1">Endoplasmic reticulum membrane</location>
        <topology evidence="1">Multi-pass membrane protein</topology>
    </subcellularLocation>
</comment>
<dbReference type="GO" id="GO:0006670">
    <property type="term" value="P:sphingosine metabolic process"/>
    <property type="evidence" value="ECO:0007669"/>
    <property type="project" value="TreeGrafter"/>
</dbReference>
<dbReference type="PANTHER" id="PTHR14969">
    <property type="entry name" value="SPHINGOSINE-1-PHOSPHATE PHOSPHOHYDROLASE"/>
    <property type="match status" value="1"/>
</dbReference>
<dbReference type="AlphaFoldDB" id="A0A9J6GYN3"/>